<dbReference type="PANTHER" id="PTHR12606">
    <property type="entry name" value="SENTRIN/SUMO-SPECIFIC PROTEASE"/>
    <property type="match status" value="1"/>
</dbReference>
<dbReference type="GO" id="GO:0006508">
    <property type="term" value="P:proteolysis"/>
    <property type="evidence" value="ECO:0007669"/>
    <property type="project" value="UniProtKB-KW"/>
</dbReference>
<dbReference type="OrthoDB" id="2976051at2759"/>
<protein>
    <recommendedName>
        <fullName evidence="6">Ubiquitin-like protease family profile domain-containing protein</fullName>
    </recommendedName>
</protein>
<keyword evidence="8" id="KW-1185">Reference proteome</keyword>
<keyword evidence="4" id="KW-0788">Thiol protease</keyword>
<evidence type="ECO:0000256" key="4">
    <source>
        <dbReference type="ARBA" id="ARBA00022807"/>
    </source>
</evidence>
<dbReference type="Proteomes" id="UP000683000">
    <property type="component" value="Unassembled WGS sequence"/>
</dbReference>
<dbReference type="GO" id="GO:0016926">
    <property type="term" value="P:protein desumoylation"/>
    <property type="evidence" value="ECO:0007669"/>
    <property type="project" value="TreeGrafter"/>
</dbReference>
<feature type="domain" description="Ubiquitin-like protease family profile" evidence="6">
    <location>
        <begin position="124"/>
        <end position="293"/>
    </location>
</feature>
<dbReference type="EMBL" id="JAGFBS010000081">
    <property type="protein sequence ID" value="KAG6369442.1"/>
    <property type="molecule type" value="Genomic_DNA"/>
</dbReference>
<reference evidence="7" key="1">
    <citation type="submission" date="2021-03" db="EMBL/GenBank/DDBJ databases">
        <title>Evolutionary innovations through gain and loss of genes in the ectomycorrhizal Boletales.</title>
        <authorList>
            <person name="Wu G."/>
            <person name="Miyauchi S."/>
            <person name="Morin E."/>
            <person name="Yang Z.-L."/>
            <person name="Xu J."/>
            <person name="Martin F.M."/>
        </authorList>
    </citation>
    <scope>NUCLEOTIDE SEQUENCE</scope>
    <source>
        <strain evidence="7">BR01</strain>
    </source>
</reference>
<feature type="compositionally biased region" description="Basic residues" evidence="5">
    <location>
        <begin position="1"/>
        <end position="13"/>
    </location>
</feature>
<dbReference type="GO" id="GO:0016929">
    <property type="term" value="F:deSUMOylase activity"/>
    <property type="evidence" value="ECO:0007669"/>
    <property type="project" value="TreeGrafter"/>
</dbReference>
<dbReference type="SUPFAM" id="SSF54001">
    <property type="entry name" value="Cysteine proteinases"/>
    <property type="match status" value="1"/>
</dbReference>
<evidence type="ECO:0000256" key="2">
    <source>
        <dbReference type="ARBA" id="ARBA00022670"/>
    </source>
</evidence>
<dbReference type="PROSITE" id="PS50600">
    <property type="entry name" value="ULP_PROTEASE"/>
    <property type="match status" value="1"/>
</dbReference>
<dbReference type="Pfam" id="PF02902">
    <property type="entry name" value="Peptidase_C48"/>
    <property type="match status" value="1"/>
</dbReference>
<feature type="region of interest" description="Disordered" evidence="5">
    <location>
        <begin position="1"/>
        <end position="23"/>
    </location>
</feature>
<dbReference type="Gene3D" id="3.40.395.10">
    <property type="entry name" value="Adenoviral Proteinase, Chain A"/>
    <property type="match status" value="1"/>
</dbReference>
<gene>
    <name evidence="7" type="ORF">JVT61DRAFT_14860</name>
</gene>
<evidence type="ECO:0000313" key="7">
    <source>
        <dbReference type="EMBL" id="KAG6369442.1"/>
    </source>
</evidence>
<proteinExistence type="inferred from homology"/>
<dbReference type="PANTHER" id="PTHR12606:SF141">
    <property type="entry name" value="GH15225P-RELATED"/>
    <property type="match status" value="1"/>
</dbReference>
<dbReference type="InterPro" id="IPR003653">
    <property type="entry name" value="Peptidase_C48_C"/>
</dbReference>
<feature type="region of interest" description="Disordered" evidence="5">
    <location>
        <begin position="51"/>
        <end position="76"/>
    </location>
</feature>
<comment type="caution">
    <text evidence="7">The sequence shown here is derived from an EMBL/GenBank/DDBJ whole genome shotgun (WGS) entry which is preliminary data.</text>
</comment>
<sequence length="324" mass="36505">MPFRKLTAKKKKTTSGNGTRLINGQAGLGVKFHSLPAASSKSNQYDPPIQLVDRHISPSGDDASPQNVTPQDSRESVDSLRVHIEWQIPPETINDSLDIAVDTMIHTDVVGPRIRPAQDGFNSVAFDTVAINRLISPTALLDDTCINGCAALLYSEFNPRPRDVLVISSYIMQFIRQGASDDVLWRNTKRTKYWEKPVWILPIHRPTSSHWVMCRIDFTVKRIDLFDSFSEHNPWRTEIEHIKRLIGRLSSIALSNASIPRRDLGVWTASPVLPRQSNGYDCGVWVLAQIAAVLRGAHVTNLTENDMPAFRRHLYILIRRMPLG</sequence>
<comment type="similarity">
    <text evidence="1">Belongs to the peptidase C48 family.</text>
</comment>
<dbReference type="AlphaFoldDB" id="A0A8I2YCM5"/>
<dbReference type="InterPro" id="IPR038765">
    <property type="entry name" value="Papain-like_cys_pep_sf"/>
</dbReference>
<organism evidence="7 8">
    <name type="scientific">Boletus reticuloceps</name>
    <dbReference type="NCBI Taxonomy" id="495285"/>
    <lineage>
        <taxon>Eukaryota</taxon>
        <taxon>Fungi</taxon>
        <taxon>Dikarya</taxon>
        <taxon>Basidiomycota</taxon>
        <taxon>Agaricomycotina</taxon>
        <taxon>Agaricomycetes</taxon>
        <taxon>Agaricomycetidae</taxon>
        <taxon>Boletales</taxon>
        <taxon>Boletineae</taxon>
        <taxon>Boletaceae</taxon>
        <taxon>Boletoideae</taxon>
        <taxon>Boletus</taxon>
    </lineage>
</organism>
<evidence type="ECO:0000259" key="6">
    <source>
        <dbReference type="PROSITE" id="PS50600"/>
    </source>
</evidence>
<keyword evidence="3" id="KW-0378">Hydrolase</keyword>
<keyword evidence="2" id="KW-0645">Protease</keyword>
<name>A0A8I2YCM5_9AGAM</name>
<accession>A0A8I2YCM5</accession>
<evidence type="ECO:0000256" key="1">
    <source>
        <dbReference type="ARBA" id="ARBA00005234"/>
    </source>
</evidence>
<evidence type="ECO:0000256" key="3">
    <source>
        <dbReference type="ARBA" id="ARBA00022801"/>
    </source>
</evidence>
<dbReference type="GO" id="GO:0005634">
    <property type="term" value="C:nucleus"/>
    <property type="evidence" value="ECO:0007669"/>
    <property type="project" value="TreeGrafter"/>
</dbReference>
<evidence type="ECO:0000256" key="5">
    <source>
        <dbReference type="SAM" id="MobiDB-lite"/>
    </source>
</evidence>
<evidence type="ECO:0000313" key="8">
    <source>
        <dbReference type="Proteomes" id="UP000683000"/>
    </source>
</evidence>